<proteinExistence type="predicted"/>
<organism evidence="2 3">
    <name type="scientific">Nyssa sinensis</name>
    <dbReference type="NCBI Taxonomy" id="561372"/>
    <lineage>
        <taxon>Eukaryota</taxon>
        <taxon>Viridiplantae</taxon>
        <taxon>Streptophyta</taxon>
        <taxon>Embryophyta</taxon>
        <taxon>Tracheophyta</taxon>
        <taxon>Spermatophyta</taxon>
        <taxon>Magnoliopsida</taxon>
        <taxon>eudicotyledons</taxon>
        <taxon>Gunneridae</taxon>
        <taxon>Pentapetalae</taxon>
        <taxon>asterids</taxon>
        <taxon>Cornales</taxon>
        <taxon>Nyssaceae</taxon>
        <taxon>Nyssa</taxon>
    </lineage>
</organism>
<dbReference type="AlphaFoldDB" id="A0A5J4ZQQ5"/>
<feature type="region of interest" description="Disordered" evidence="1">
    <location>
        <begin position="37"/>
        <end position="103"/>
    </location>
</feature>
<gene>
    <name evidence="2" type="ORF">F0562_014028</name>
</gene>
<name>A0A5J4ZQQ5_9ASTE</name>
<evidence type="ECO:0000313" key="2">
    <source>
        <dbReference type="EMBL" id="KAA8519772.1"/>
    </source>
</evidence>
<reference evidence="2 3" key="1">
    <citation type="submission" date="2019-09" db="EMBL/GenBank/DDBJ databases">
        <title>A chromosome-level genome assembly of the Chinese tupelo Nyssa sinensis.</title>
        <authorList>
            <person name="Yang X."/>
            <person name="Kang M."/>
            <person name="Yang Y."/>
            <person name="Xiong H."/>
            <person name="Wang M."/>
            <person name="Zhang Z."/>
            <person name="Wang Z."/>
            <person name="Wu H."/>
            <person name="Ma T."/>
            <person name="Liu J."/>
            <person name="Xi Z."/>
        </authorList>
    </citation>
    <scope>NUCLEOTIDE SEQUENCE [LARGE SCALE GENOMIC DNA]</scope>
    <source>
        <strain evidence="2">J267</strain>
        <tissue evidence="2">Leaf</tissue>
    </source>
</reference>
<keyword evidence="3" id="KW-1185">Reference proteome</keyword>
<feature type="compositionally biased region" description="Low complexity" evidence="1">
    <location>
        <begin position="37"/>
        <end position="58"/>
    </location>
</feature>
<evidence type="ECO:0000313" key="3">
    <source>
        <dbReference type="Proteomes" id="UP000325577"/>
    </source>
</evidence>
<dbReference type="Proteomes" id="UP000325577">
    <property type="component" value="Linkage Group LG6"/>
</dbReference>
<accession>A0A5J4ZQQ5</accession>
<protein>
    <submittedName>
        <fullName evidence="2">Uncharacterized protein</fullName>
    </submittedName>
</protein>
<sequence>MDKSLAEHYEYSIFKDQILAGEKLSTIAKDYSRLQSASLTHGSTSSSRESSALVSSDSNCGGFCSGRGVRHGGGQRSPKGGDARDAGGSSHGGCGGRSGHGNHSEWKCSYCGGRGHTELCYYFST</sequence>
<dbReference type="EMBL" id="CM018049">
    <property type="protein sequence ID" value="KAA8519772.1"/>
    <property type="molecule type" value="Genomic_DNA"/>
</dbReference>
<evidence type="ECO:0000256" key="1">
    <source>
        <dbReference type="SAM" id="MobiDB-lite"/>
    </source>
</evidence>
<feature type="compositionally biased region" description="Gly residues" evidence="1">
    <location>
        <begin position="89"/>
        <end position="99"/>
    </location>
</feature>